<evidence type="ECO:0000256" key="3">
    <source>
        <dbReference type="ARBA" id="ARBA00022832"/>
    </source>
</evidence>
<dbReference type="GO" id="GO:0016509">
    <property type="term" value="F:long-chain (3S)-3-hydroxyacyl-CoA dehydrogenase (NAD+) activity"/>
    <property type="evidence" value="ECO:0007669"/>
    <property type="project" value="TreeGrafter"/>
</dbReference>
<dbReference type="GO" id="GO:0008692">
    <property type="term" value="F:3-hydroxybutyryl-CoA epimerase activity"/>
    <property type="evidence" value="ECO:0007669"/>
    <property type="project" value="UniProtKB-EC"/>
</dbReference>
<name>A0A6S6UHP8_9GAMM</name>
<dbReference type="GO" id="GO:0006635">
    <property type="term" value="P:fatty acid beta-oxidation"/>
    <property type="evidence" value="ECO:0007669"/>
    <property type="project" value="UniProtKB-UniPathway"/>
</dbReference>
<evidence type="ECO:0000259" key="12">
    <source>
        <dbReference type="Pfam" id="PF02737"/>
    </source>
</evidence>
<dbReference type="InterPro" id="IPR029045">
    <property type="entry name" value="ClpP/crotonase-like_dom_sf"/>
</dbReference>
<evidence type="ECO:0000256" key="7">
    <source>
        <dbReference type="ARBA" id="ARBA00023098"/>
    </source>
</evidence>
<dbReference type="Gene3D" id="3.40.50.720">
    <property type="entry name" value="NAD(P)-binding Rossmann-like Domain"/>
    <property type="match status" value="1"/>
</dbReference>
<keyword evidence="6" id="KW-0520">NAD</keyword>
<accession>A0A6S6UHP8</accession>
<protein>
    <submittedName>
        <fullName evidence="13">Enoyl-CoA hydratase -cis-delta(2)-trans-enoyl-CoA isomerase )))</fullName>
        <ecNumber evidence="13">1.1.1.35</ecNumber>
        <ecNumber evidence="13">4.2.1.17</ecNumber>
        <ecNumber evidence="13">5.1.2.3</ecNumber>
        <ecNumber evidence="13">5.3.3.8</ecNumber>
    </submittedName>
</protein>
<keyword evidence="5 13" id="KW-0560">Oxidoreductase</keyword>
<evidence type="ECO:0000313" key="13">
    <source>
        <dbReference type="EMBL" id="CAA6828837.1"/>
    </source>
</evidence>
<dbReference type="GO" id="GO:0004300">
    <property type="term" value="F:enoyl-CoA hydratase activity"/>
    <property type="evidence" value="ECO:0007669"/>
    <property type="project" value="UniProtKB-EC"/>
</dbReference>
<gene>
    <name evidence="13" type="ORF">HELGO_WM20836</name>
</gene>
<dbReference type="InterPro" id="IPR006176">
    <property type="entry name" value="3-OHacyl-CoA_DH_NAD-bd"/>
</dbReference>
<dbReference type="EC" id="1.1.1.35" evidence="13"/>
<comment type="pathway">
    <text evidence="1">Lipid metabolism; fatty acid beta-oxidation.</text>
</comment>
<evidence type="ECO:0000256" key="2">
    <source>
        <dbReference type="ARBA" id="ARBA00007005"/>
    </source>
</evidence>
<evidence type="ECO:0000256" key="10">
    <source>
        <dbReference type="ARBA" id="ARBA00049556"/>
    </source>
</evidence>
<feature type="domain" description="3-hydroxyacyl-CoA dehydrogenase NAD binding" evidence="12">
    <location>
        <begin position="308"/>
        <end position="480"/>
    </location>
</feature>
<dbReference type="EC" id="4.2.1.17" evidence="13"/>
<dbReference type="InterPro" id="IPR001753">
    <property type="entry name" value="Enoyl-CoA_hydra/iso"/>
</dbReference>
<evidence type="ECO:0000256" key="9">
    <source>
        <dbReference type="ARBA" id="ARBA00023268"/>
    </source>
</evidence>
<dbReference type="Gene3D" id="3.90.226.10">
    <property type="entry name" value="2-enoyl-CoA Hydratase, Chain A, domain 1"/>
    <property type="match status" value="1"/>
</dbReference>
<keyword evidence="7" id="KW-0443">Lipid metabolism</keyword>
<comment type="catalytic activity">
    <reaction evidence="10">
        <text>a (3S)-3-hydroxyacyl-CoA + NAD(+) = a 3-oxoacyl-CoA + NADH + H(+)</text>
        <dbReference type="Rhea" id="RHEA:22432"/>
        <dbReference type="ChEBI" id="CHEBI:15378"/>
        <dbReference type="ChEBI" id="CHEBI:57318"/>
        <dbReference type="ChEBI" id="CHEBI:57540"/>
        <dbReference type="ChEBI" id="CHEBI:57945"/>
        <dbReference type="ChEBI" id="CHEBI:90726"/>
        <dbReference type="EC" id="1.1.1.35"/>
    </reaction>
</comment>
<dbReference type="PANTHER" id="PTHR43612">
    <property type="entry name" value="TRIFUNCTIONAL ENZYME SUBUNIT ALPHA"/>
    <property type="match status" value="1"/>
</dbReference>
<keyword evidence="3" id="KW-0276">Fatty acid metabolism</keyword>
<dbReference type="SUPFAM" id="SSF51735">
    <property type="entry name" value="NAD(P)-binding Rossmann-fold domains"/>
    <property type="match status" value="1"/>
</dbReference>
<reference evidence="13" key="1">
    <citation type="submission" date="2020-01" db="EMBL/GenBank/DDBJ databases">
        <authorList>
            <person name="Meier V. D."/>
            <person name="Meier V D."/>
        </authorList>
    </citation>
    <scope>NUCLEOTIDE SEQUENCE</scope>
    <source>
        <strain evidence="13">HLG_WM_MAG_09</strain>
    </source>
</reference>
<keyword evidence="8 13" id="KW-0456">Lyase</keyword>
<evidence type="ECO:0000256" key="6">
    <source>
        <dbReference type="ARBA" id="ARBA00023027"/>
    </source>
</evidence>
<feature type="domain" description="3-hydroxyacyl-CoA dehydrogenase C-terminal" evidence="11">
    <location>
        <begin position="487"/>
        <end position="575"/>
    </location>
</feature>
<dbReference type="GO" id="GO:0004165">
    <property type="term" value="F:delta(3)-delta(2)-enoyl-CoA isomerase activity"/>
    <property type="evidence" value="ECO:0007669"/>
    <property type="project" value="UniProtKB-EC"/>
</dbReference>
<proteinExistence type="inferred from homology"/>
<keyword evidence="4" id="KW-0442">Lipid degradation</keyword>
<sequence>MNDFQYLTIRPDSEQRIWVDIHIKDGAPGTLAPEALVELQHYLNSIPHQTAGLVLRFTSGKDQTQADYSVFQNSEHTLRFIQQTQEITAKLQKTPVYSVFIIERQCPVGGMALALAADYCISSLSLVAENYFPENSLGLHPVPAVVRQTIKRVGASEAVSAITSAQTGISLLSKALFTKGFIDESVPTQKLHETTINILNNKPKKKKAFIGKIPFTGSLFRSHITSTISKQLKKHFNITEAHHPAPYALLKLWKKHGSQPDTETQEAFAKSLTQLAKTEFAENLQRIAQLKHQLKRSTDDIQHLKHLHIIGSGDTSGKIARYCLLQGIKVSIQDRRPDALKRAISIIRDKLTDILGKDSAKLDDLMANVTSDTKGDNIKTADMILLVGSSHLADQQERFAELEEYSRPDAVLATHSSIIPLEKIAAAMLEPERLVGIHFCYPACSTPLVEVSHTRNTDKQLLENTCNILRQINKTPLLLNNLPALLADRILVQYILQGIHLHQQGVPHTIIDAAARAAGMPSGPLELGDIMGLDYCLRVAETMEKAFNTEVPFQLVTMVQTGKLGKKSGSGFYRYRNNNRLKPARLEWDGSTEALKTKLTSCISEEAALCLEDGLMDDPGLIDIGVVLSTGFAPWTGGPLHHDRGY</sequence>
<keyword evidence="13" id="KW-0413">Isomerase</keyword>
<dbReference type="GO" id="GO:0070403">
    <property type="term" value="F:NAD+ binding"/>
    <property type="evidence" value="ECO:0007669"/>
    <property type="project" value="InterPro"/>
</dbReference>
<dbReference type="EMBL" id="CACVAT010000479">
    <property type="protein sequence ID" value="CAA6828837.1"/>
    <property type="molecule type" value="Genomic_DNA"/>
</dbReference>
<dbReference type="Pfam" id="PF02737">
    <property type="entry name" value="3HCDH_N"/>
    <property type="match status" value="1"/>
</dbReference>
<comment type="similarity">
    <text evidence="2">In the central section; belongs to the 3-hydroxyacyl-CoA dehydrogenase family.</text>
</comment>
<keyword evidence="9" id="KW-0511">Multifunctional enzyme</keyword>
<evidence type="ECO:0000256" key="5">
    <source>
        <dbReference type="ARBA" id="ARBA00023002"/>
    </source>
</evidence>
<dbReference type="SUPFAM" id="SSF48179">
    <property type="entry name" value="6-phosphogluconate dehydrogenase C-terminal domain-like"/>
    <property type="match status" value="2"/>
</dbReference>
<dbReference type="Pfam" id="PF00378">
    <property type="entry name" value="ECH_1"/>
    <property type="match status" value="1"/>
</dbReference>
<evidence type="ECO:0000256" key="4">
    <source>
        <dbReference type="ARBA" id="ARBA00022963"/>
    </source>
</evidence>
<dbReference type="SUPFAM" id="SSF52096">
    <property type="entry name" value="ClpP/crotonase"/>
    <property type="match status" value="1"/>
</dbReference>
<dbReference type="AlphaFoldDB" id="A0A6S6UHP8"/>
<organism evidence="13">
    <name type="scientific">uncultured Thiotrichaceae bacterium</name>
    <dbReference type="NCBI Taxonomy" id="298394"/>
    <lineage>
        <taxon>Bacteria</taxon>
        <taxon>Pseudomonadati</taxon>
        <taxon>Pseudomonadota</taxon>
        <taxon>Gammaproteobacteria</taxon>
        <taxon>Thiotrichales</taxon>
        <taxon>Thiotrichaceae</taxon>
        <taxon>environmental samples</taxon>
    </lineage>
</organism>
<dbReference type="UniPathway" id="UPA00659"/>
<dbReference type="InterPro" id="IPR036291">
    <property type="entry name" value="NAD(P)-bd_dom_sf"/>
</dbReference>
<dbReference type="Gene3D" id="1.10.1040.50">
    <property type="match status" value="1"/>
</dbReference>
<dbReference type="EC" id="5.1.2.3" evidence="13"/>
<evidence type="ECO:0000259" key="11">
    <source>
        <dbReference type="Pfam" id="PF00725"/>
    </source>
</evidence>
<evidence type="ECO:0000256" key="1">
    <source>
        <dbReference type="ARBA" id="ARBA00005005"/>
    </source>
</evidence>
<dbReference type="InterPro" id="IPR006108">
    <property type="entry name" value="3HC_DH_C"/>
</dbReference>
<dbReference type="InterPro" id="IPR050136">
    <property type="entry name" value="FA_oxidation_alpha_subunit"/>
</dbReference>
<dbReference type="EC" id="5.3.3.8" evidence="13"/>
<evidence type="ECO:0000256" key="8">
    <source>
        <dbReference type="ARBA" id="ARBA00023239"/>
    </source>
</evidence>
<dbReference type="PANTHER" id="PTHR43612:SF3">
    <property type="entry name" value="TRIFUNCTIONAL ENZYME SUBUNIT ALPHA, MITOCHONDRIAL"/>
    <property type="match status" value="1"/>
</dbReference>
<dbReference type="Pfam" id="PF00725">
    <property type="entry name" value="3HCDH"/>
    <property type="match status" value="1"/>
</dbReference>
<dbReference type="InterPro" id="IPR008927">
    <property type="entry name" value="6-PGluconate_DH-like_C_sf"/>
</dbReference>